<dbReference type="STRING" id="910347.SAMN05421773_105260"/>
<accession>A0A1I1LQD3</accession>
<evidence type="ECO:0000256" key="1">
    <source>
        <dbReference type="SAM" id="MobiDB-lite"/>
    </source>
</evidence>
<sequence>MGWAVLYVAFGLVAFWLLGEVLLQYKARLRWRLLAFTGFLGVVLGVLLPSLPLIALGATGFAIGQTLVTLSYRKGFSTGWALGGRPGTSRRRRGEVRPMPPVDEEAPPGAADGPDAMPVPPDGRDADAPGPDGGGPGGYRDEGYQQPYREPYQEPFQDDYAATPAGGWPTVTGTGSGREYDTGEHGYATPEWGPETPAPAYATDGGGYSSYEATAYQDPYPAGYPGGGQQGYGSYPDPYPGGPGGDRAYPEYGGQGYPEQGYGAQAPDGYPPPAQPAAYDPYAAGEGYDTGGGQWAVAAGPSYYQETPPGGVWVPQQRDPAMPDGYPQAGPDPYATGYYQQNR</sequence>
<protein>
    <submittedName>
        <fullName evidence="3">Uncharacterized protein</fullName>
    </submittedName>
</protein>
<feature type="compositionally biased region" description="Low complexity" evidence="1">
    <location>
        <begin position="276"/>
        <end position="285"/>
    </location>
</feature>
<organism evidence="3 4">
    <name type="scientific">Streptomyces aidingensis</name>
    <dbReference type="NCBI Taxonomy" id="910347"/>
    <lineage>
        <taxon>Bacteria</taxon>
        <taxon>Bacillati</taxon>
        <taxon>Actinomycetota</taxon>
        <taxon>Actinomycetes</taxon>
        <taxon>Kitasatosporales</taxon>
        <taxon>Streptomycetaceae</taxon>
        <taxon>Streptomyces</taxon>
    </lineage>
</organism>
<keyword evidence="2" id="KW-0812">Transmembrane</keyword>
<gene>
    <name evidence="3" type="ORF">SAMN05421773_105260</name>
</gene>
<feature type="region of interest" description="Disordered" evidence="1">
    <location>
        <begin position="220"/>
        <end position="343"/>
    </location>
</feature>
<keyword evidence="2" id="KW-0472">Membrane</keyword>
<keyword evidence="4" id="KW-1185">Reference proteome</keyword>
<name>A0A1I1LQD3_9ACTN</name>
<evidence type="ECO:0000256" key="2">
    <source>
        <dbReference type="SAM" id="Phobius"/>
    </source>
</evidence>
<feature type="transmembrane region" description="Helical" evidence="2">
    <location>
        <begin position="35"/>
        <end position="63"/>
    </location>
</feature>
<evidence type="ECO:0000313" key="4">
    <source>
        <dbReference type="Proteomes" id="UP000199207"/>
    </source>
</evidence>
<dbReference type="Proteomes" id="UP000199207">
    <property type="component" value="Unassembled WGS sequence"/>
</dbReference>
<proteinExistence type="predicted"/>
<feature type="transmembrane region" description="Helical" evidence="2">
    <location>
        <begin position="6"/>
        <end position="23"/>
    </location>
</feature>
<dbReference type="EMBL" id="FOLM01000005">
    <property type="protein sequence ID" value="SFC73148.1"/>
    <property type="molecule type" value="Genomic_DNA"/>
</dbReference>
<feature type="region of interest" description="Disordered" evidence="1">
    <location>
        <begin position="83"/>
        <end position="182"/>
    </location>
</feature>
<dbReference type="RefSeq" id="WP_175541388.1">
    <property type="nucleotide sequence ID" value="NZ_FOLM01000005.1"/>
</dbReference>
<evidence type="ECO:0000313" key="3">
    <source>
        <dbReference type="EMBL" id="SFC73148.1"/>
    </source>
</evidence>
<reference evidence="3 4" key="1">
    <citation type="submission" date="2016-10" db="EMBL/GenBank/DDBJ databases">
        <authorList>
            <person name="de Groot N.N."/>
        </authorList>
    </citation>
    <scope>NUCLEOTIDE SEQUENCE [LARGE SCALE GENOMIC DNA]</scope>
    <source>
        <strain evidence="3 4">CGMCC 4.5739</strain>
    </source>
</reference>
<feature type="compositionally biased region" description="Low complexity" evidence="1">
    <location>
        <begin position="107"/>
        <end position="116"/>
    </location>
</feature>
<feature type="compositionally biased region" description="Low complexity" evidence="1">
    <location>
        <begin position="246"/>
        <end position="268"/>
    </location>
</feature>
<keyword evidence="2" id="KW-1133">Transmembrane helix</keyword>
<dbReference type="AlphaFoldDB" id="A0A1I1LQD3"/>